<name>A0AB39YYQ3_DROSZ</name>
<evidence type="ECO:0000313" key="6">
    <source>
        <dbReference type="Proteomes" id="UP001652628"/>
    </source>
</evidence>
<accession>A0AB39YYQ3</accession>
<dbReference type="GO" id="GO:0005634">
    <property type="term" value="C:nucleus"/>
    <property type="evidence" value="ECO:0007669"/>
    <property type="project" value="InterPro"/>
</dbReference>
<feature type="domain" description="ZAD" evidence="5">
    <location>
        <begin position="6"/>
        <end position="83"/>
    </location>
</feature>
<evidence type="ECO:0000259" key="4">
    <source>
        <dbReference type="PROSITE" id="PS50157"/>
    </source>
</evidence>
<dbReference type="SMART" id="SM00868">
    <property type="entry name" value="zf-AD"/>
    <property type="match status" value="1"/>
</dbReference>
<protein>
    <submittedName>
        <fullName evidence="7">Transcription factor Ouib</fullName>
    </submittedName>
</protein>
<dbReference type="GO" id="GO:0000978">
    <property type="term" value="F:RNA polymerase II cis-regulatory region sequence-specific DNA binding"/>
    <property type="evidence" value="ECO:0007669"/>
    <property type="project" value="TreeGrafter"/>
</dbReference>
<feature type="binding site" evidence="2">
    <location>
        <position position="8"/>
    </location>
    <ligand>
        <name>Zn(2+)</name>
        <dbReference type="ChEBI" id="CHEBI:29105"/>
    </ligand>
</feature>
<evidence type="ECO:0000259" key="5">
    <source>
        <dbReference type="PROSITE" id="PS51915"/>
    </source>
</evidence>
<reference evidence="7" key="1">
    <citation type="submission" date="2025-08" db="UniProtKB">
        <authorList>
            <consortium name="RefSeq"/>
        </authorList>
    </citation>
    <scope>IDENTIFICATION</scope>
</reference>
<dbReference type="Pfam" id="PF07776">
    <property type="entry name" value="zf-AD"/>
    <property type="match status" value="1"/>
</dbReference>
<feature type="binding site" evidence="2">
    <location>
        <position position="56"/>
    </location>
    <ligand>
        <name>Zn(2+)</name>
        <dbReference type="ChEBI" id="CHEBI:29105"/>
    </ligand>
</feature>
<feature type="region of interest" description="Disordered" evidence="3">
    <location>
        <begin position="111"/>
        <end position="141"/>
    </location>
</feature>
<dbReference type="Proteomes" id="UP001652628">
    <property type="component" value="Chromosome 3"/>
</dbReference>
<keyword evidence="6" id="KW-1185">Reference proteome</keyword>
<dbReference type="SUPFAM" id="SSF57667">
    <property type="entry name" value="beta-beta-alpha zinc fingers"/>
    <property type="match status" value="3"/>
</dbReference>
<dbReference type="InterPro" id="IPR013087">
    <property type="entry name" value="Znf_C2H2_type"/>
</dbReference>
<sequence>MPGLRSVCRTCGKNVNNSRARAIKLFDKHNYDLISLIENITDMYLEFDTTMPDLICHCCKLQLDRILEFRTKCLDVHQSFLASNRKRLQETVVVDEDLDEQKLEQEEPYQEVMVEEEDQEEHRQSPRTRPKRARPKRATPSSKTWFCDQCGGVYKGKSILDFKLHLQRHTGHKPFECDICQSKFYTKNDMSRHRILHSDARPYACRFCTKTFRSSSSKAIHERNHTNERPFQCHHCEKTFTASSSRQRHEMLHTDQRKYHCEICNQWFQRYSHLTLHKTSKLHQQRVESASTA</sequence>
<dbReference type="PANTHER" id="PTHR46105:SF28">
    <property type="entry name" value="ZINC FINGER PROTEIN 37-LIKE"/>
    <property type="match status" value="1"/>
</dbReference>
<dbReference type="Gene3D" id="3.40.1800.20">
    <property type="match status" value="1"/>
</dbReference>
<dbReference type="PROSITE" id="PS51915">
    <property type="entry name" value="ZAD"/>
    <property type="match status" value="1"/>
</dbReference>
<feature type="compositionally biased region" description="Basic residues" evidence="3">
    <location>
        <begin position="125"/>
        <end position="137"/>
    </location>
</feature>
<dbReference type="InterPro" id="IPR050457">
    <property type="entry name" value="ZnFinger_BTB_dom_contain"/>
</dbReference>
<feature type="domain" description="C2H2-type" evidence="4">
    <location>
        <begin position="231"/>
        <end position="258"/>
    </location>
</feature>
<feature type="binding site" evidence="2">
    <location>
        <position position="11"/>
    </location>
    <ligand>
        <name>Zn(2+)</name>
        <dbReference type="ChEBI" id="CHEBI:29105"/>
    </ligand>
</feature>
<dbReference type="InterPro" id="IPR036236">
    <property type="entry name" value="Znf_C2H2_sf"/>
</dbReference>
<dbReference type="GO" id="GO:0008270">
    <property type="term" value="F:zinc ion binding"/>
    <property type="evidence" value="ECO:0007669"/>
    <property type="project" value="UniProtKB-UniRule"/>
</dbReference>
<dbReference type="PANTHER" id="PTHR46105">
    <property type="entry name" value="AGAP004733-PA"/>
    <property type="match status" value="1"/>
</dbReference>
<dbReference type="GO" id="GO:0000981">
    <property type="term" value="F:DNA-binding transcription factor activity, RNA polymerase II-specific"/>
    <property type="evidence" value="ECO:0007669"/>
    <property type="project" value="TreeGrafter"/>
</dbReference>
<organism evidence="6 7">
    <name type="scientific">Drosophila suzukii</name>
    <name type="common">Spotted-wing drosophila fruit fly</name>
    <dbReference type="NCBI Taxonomy" id="28584"/>
    <lineage>
        <taxon>Eukaryota</taxon>
        <taxon>Metazoa</taxon>
        <taxon>Ecdysozoa</taxon>
        <taxon>Arthropoda</taxon>
        <taxon>Hexapoda</taxon>
        <taxon>Insecta</taxon>
        <taxon>Pterygota</taxon>
        <taxon>Neoptera</taxon>
        <taxon>Endopterygota</taxon>
        <taxon>Diptera</taxon>
        <taxon>Brachycera</taxon>
        <taxon>Muscomorpha</taxon>
        <taxon>Ephydroidea</taxon>
        <taxon>Drosophilidae</taxon>
        <taxon>Drosophila</taxon>
        <taxon>Sophophora</taxon>
    </lineage>
</organism>
<evidence type="ECO:0000256" key="2">
    <source>
        <dbReference type="PROSITE-ProRule" id="PRU01263"/>
    </source>
</evidence>
<dbReference type="InterPro" id="IPR012934">
    <property type="entry name" value="Znf_AD"/>
</dbReference>
<keyword evidence="2" id="KW-0862">Zinc</keyword>
<dbReference type="Gene3D" id="3.30.160.60">
    <property type="entry name" value="Classic Zinc Finger"/>
    <property type="match status" value="4"/>
</dbReference>
<dbReference type="PROSITE" id="PS00028">
    <property type="entry name" value="ZINC_FINGER_C2H2_1"/>
    <property type="match status" value="4"/>
</dbReference>
<evidence type="ECO:0000256" key="1">
    <source>
        <dbReference type="PROSITE-ProRule" id="PRU00042"/>
    </source>
</evidence>
<dbReference type="PROSITE" id="PS50157">
    <property type="entry name" value="ZINC_FINGER_C2H2_2"/>
    <property type="match status" value="5"/>
</dbReference>
<evidence type="ECO:0000313" key="7">
    <source>
        <dbReference type="RefSeq" id="XP_016924367.4"/>
    </source>
</evidence>
<dbReference type="SUPFAM" id="SSF57716">
    <property type="entry name" value="Glucocorticoid receptor-like (DNA-binding domain)"/>
    <property type="match status" value="1"/>
</dbReference>
<keyword evidence="1" id="KW-0863">Zinc-finger</keyword>
<feature type="domain" description="C2H2-type" evidence="4">
    <location>
        <begin position="175"/>
        <end position="202"/>
    </location>
</feature>
<feature type="domain" description="C2H2-type" evidence="4">
    <location>
        <begin position="259"/>
        <end position="288"/>
    </location>
</feature>
<evidence type="ECO:0000256" key="3">
    <source>
        <dbReference type="SAM" id="MobiDB-lite"/>
    </source>
</evidence>
<dbReference type="RefSeq" id="XP_016924367.4">
    <property type="nucleotide sequence ID" value="XM_017068878.4"/>
</dbReference>
<dbReference type="GeneID" id="108005577"/>
<feature type="domain" description="C2H2-type" evidence="4">
    <location>
        <begin position="203"/>
        <end position="230"/>
    </location>
</feature>
<gene>
    <name evidence="7" type="primary">LOC108005577</name>
</gene>
<feature type="domain" description="C2H2-type" evidence="4">
    <location>
        <begin position="145"/>
        <end position="174"/>
    </location>
</feature>
<keyword evidence="2" id="KW-0479">Metal-binding</keyword>
<dbReference type="AlphaFoldDB" id="A0AB39YYQ3"/>
<dbReference type="SMART" id="SM00355">
    <property type="entry name" value="ZnF_C2H2"/>
    <property type="match status" value="5"/>
</dbReference>
<feature type="binding site" evidence="2">
    <location>
        <position position="59"/>
    </location>
    <ligand>
        <name>Zn(2+)</name>
        <dbReference type="ChEBI" id="CHEBI:29105"/>
    </ligand>
</feature>
<proteinExistence type="predicted"/>